<protein>
    <submittedName>
        <fullName evidence="7">Prepilin-type N-terminal cleavage/methylation domain-containing protein</fullName>
    </submittedName>
</protein>
<dbReference type="PROSITE" id="PS00409">
    <property type="entry name" value="PROKAR_NTER_METHYL"/>
    <property type="match status" value="1"/>
</dbReference>
<sequence length="152" mass="15984">MIAAGRSLGAHGFTLIELLVVVALIAIATATVSLSLRDPAAAQLEREAERLTALFETARAESRAAGLPVQWAPSKKDTGDDFQFLGLPKRIILPQRWLGEPVAVQIAGANVINLGPEPMIGAQRLQLSLGTQQIVLATDGLSAFEVAPAPTP</sequence>
<gene>
    <name evidence="7" type="ORF">PRZ03_08195</name>
</gene>
<dbReference type="InterPro" id="IPR012902">
    <property type="entry name" value="N_methyl_site"/>
</dbReference>
<dbReference type="EMBL" id="JAQQXT010000004">
    <property type="protein sequence ID" value="MDC8771552.1"/>
    <property type="molecule type" value="Genomic_DNA"/>
</dbReference>
<dbReference type="Gene3D" id="3.30.700.10">
    <property type="entry name" value="Glycoprotein, Type 4 Pilin"/>
    <property type="match status" value="1"/>
</dbReference>
<evidence type="ECO:0000256" key="6">
    <source>
        <dbReference type="SAM" id="Phobius"/>
    </source>
</evidence>
<organism evidence="7 8">
    <name type="scientific">Roseateles albus</name>
    <dbReference type="NCBI Taxonomy" id="2987525"/>
    <lineage>
        <taxon>Bacteria</taxon>
        <taxon>Pseudomonadati</taxon>
        <taxon>Pseudomonadota</taxon>
        <taxon>Betaproteobacteria</taxon>
        <taxon>Burkholderiales</taxon>
        <taxon>Sphaerotilaceae</taxon>
        <taxon>Roseateles</taxon>
    </lineage>
</organism>
<comment type="subcellular location">
    <subcellularLocation>
        <location evidence="1">Membrane</location>
        <topology evidence="1">Single-pass membrane protein</topology>
    </subcellularLocation>
</comment>
<dbReference type="RefSeq" id="WP_273599826.1">
    <property type="nucleotide sequence ID" value="NZ_JAQQXT010000004.1"/>
</dbReference>
<keyword evidence="2" id="KW-0488">Methylation</keyword>
<dbReference type="InterPro" id="IPR002416">
    <property type="entry name" value="T2SS_protein-GspH"/>
</dbReference>
<reference evidence="7 8" key="1">
    <citation type="submission" date="2022-10" db="EMBL/GenBank/DDBJ databases">
        <title>Paucibacter sp. hw1 Genome sequencing.</title>
        <authorList>
            <person name="Park S."/>
        </authorList>
    </citation>
    <scope>NUCLEOTIDE SEQUENCE [LARGE SCALE GENOMIC DNA]</scope>
    <source>
        <strain evidence="8">hw1</strain>
    </source>
</reference>
<evidence type="ECO:0000256" key="2">
    <source>
        <dbReference type="ARBA" id="ARBA00022481"/>
    </source>
</evidence>
<keyword evidence="4 6" id="KW-1133">Transmembrane helix</keyword>
<dbReference type="Proteomes" id="UP001221189">
    <property type="component" value="Unassembled WGS sequence"/>
</dbReference>
<evidence type="ECO:0000256" key="1">
    <source>
        <dbReference type="ARBA" id="ARBA00004167"/>
    </source>
</evidence>
<evidence type="ECO:0000313" key="7">
    <source>
        <dbReference type="EMBL" id="MDC8771552.1"/>
    </source>
</evidence>
<evidence type="ECO:0000256" key="5">
    <source>
        <dbReference type="ARBA" id="ARBA00023136"/>
    </source>
</evidence>
<dbReference type="NCBIfam" id="TIGR02532">
    <property type="entry name" value="IV_pilin_GFxxxE"/>
    <property type="match status" value="1"/>
</dbReference>
<feature type="transmembrane region" description="Helical" evidence="6">
    <location>
        <begin position="12"/>
        <end position="36"/>
    </location>
</feature>
<accession>A0ABT5KC90</accession>
<evidence type="ECO:0000256" key="3">
    <source>
        <dbReference type="ARBA" id="ARBA00022692"/>
    </source>
</evidence>
<dbReference type="InterPro" id="IPR045584">
    <property type="entry name" value="Pilin-like"/>
</dbReference>
<comment type="caution">
    <text evidence="7">The sequence shown here is derived from an EMBL/GenBank/DDBJ whole genome shotgun (WGS) entry which is preliminary data.</text>
</comment>
<dbReference type="Pfam" id="PF07963">
    <property type="entry name" value="N_methyl"/>
    <property type="match status" value="1"/>
</dbReference>
<keyword evidence="8" id="KW-1185">Reference proteome</keyword>
<keyword evidence="3 6" id="KW-0812">Transmembrane</keyword>
<name>A0ABT5KC90_9BURK</name>
<dbReference type="SUPFAM" id="SSF54523">
    <property type="entry name" value="Pili subunits"/>
    <property type="match status" value="1"/>
</dbReference>
<evidence type="ECO:0000256" key="4">
    <source>
        <dbReference type="ARBA" id="ARBA00022989"/>
    </source>
</evidence>
<keyword evidence="5 6" id="KW-0472">Membrane</keyword>
<evidence type="ECO:0000313" key="8">
    <source>
        <dbReference type="Proteomes" id="UP001221189"/>
    </source>
</evidence>
<proteinExistence type="predicted"/>
<dbReference type="PRINTS" id="PR00885">
    <property type="entry name" value="BCTERIALGSPH"/>
</dbReference>